<dbReference type="PRINTS" id="PR00193">
    <property type="entry name" value="MYOSINHEAVY"/>
</dbReference>
<dbReference type="GO" id="GO:0005524">
    <property type="term" value="F:ATP binding"/>
    <property type="evidence" value="ECO:0007669"/>
    <property type="project" value="UniProtKB-UniRule"/>
</dbReference>
<organism evidence="17 18">
    <name type="scientific">Macaca fascicularis</name>
    <name type="common">Crab-eating macaque</name>
    <name type="synonym">Cynomolgus monkey</name>
    <dbReference type="NCBI Taxonomy" id="9541"/>
    <lineage>
        <taxon>Eukaryota</taxon>
        <taxon>Metazoa</taxon>
        <taxon>Chordata</taxon>
        <taxon>Craniata</taxon>
        <taxon>Vertebrata</taxon>
        <taxon>Euteleostomi</taxon>
        <taxon>Mammalia</taxon>
        <taxon>Eutheria</taxon>
        <taxon>Euarchontoglires</taxon>
        <taxon>Primates</taxon>
        <taxon>Haplorrhini</taxon>
        <taxon>Catarrhini</taxon>
        <taxon>Cercopithecidae</taxon>
        <taxon>Cercopithecinae</taxon>
        <taxon>Macaca</taxon>
    </lineage>
</organism>
<evidence type="ECO:0000256" key="8">
    <source>
        <dbReference type="ARBA" id="ARBA00023175"/>
    </source>
</evidence>
<dbReference type="GO" id="GO:0007605">
    <property type="term" value="P:sensory perception of sound"/>
    <property type="evidence" value="ECO:0007669"/>
    <property type="project" value="Ensembl"/>
</dbReference>
<dbReference type="GO" id="GO:0030048">
    <property type="term" value="P:actin filament-based movement"/>
    <property type="evidence" value="ECO:0007669"/>
    <property type="project" value="TreeGrafter"/>
</dbReference>
<dbReference type="GO" id="GO:0007015">
    <property type="term" value="P:actin filament organization"/>
    <property type="evidence" value="ECO:0007669"/>
    <property type="project" value="TreeGrafter"/>
</dbReference>
<evidence type="ECO:0000256" key="9">
    <source>
        <dbReference type="ARBA" id="ARBA00023203"/>
    </source>
</evidence>
<sequence>MPLLDGSVGVEDLVLLEPLVEESLLKNLQLRYESKEIYVSVIWVPLAVDMWLERSQVPTSPSSSFPSRSSWLQTYIGNVVISVNPYQQLPIYGPEFIAKYRDYTFYKLKPHIYALANVAYQSLRDRDRDQCILITGESGSGKTEASKLVMSYVAAICGKGEQVNSVKEQLLQSNPVLEAFGNAKTIRNNNSSRFGKYMDIEFDFKGSPLGGVITNYLLEKSRVVKQLKGERNFHIFYQLLAGADAQLLKALKLERDTTGYAYLNQEVSRVDGLDDASSFRAVQSAMAVIGFSEEEIQQVLEVTSMVLKLGNVLVADEFQANGTPASGIRDGRGIREIGETVGLNSEELERALCSRTMETAKEKVVTALNVMQAQYARDALAKNVYSRLFDWIVNRINESIKVGIGEKKKVMGVLDIYGFEILEDNSFEQFVINYCNEKLQQVFIEMTLKEEQEEYEREGIPWTKVDYFDNGIICNLIEHNQRGILAMLDEECLRPGVVSDSTFLAKLNQLFSKHGHYESKVTQNAQRQYDHTMGLSCFRICHYAGKVTYNVTNFIDKNNDLLFRDLSQAMWKAQHPLLQSLFPEGNPKQASLKRPPTAGAQFKSSVAILMKNLYSKNPNYIRCIKPNEHQQRGQFSSDLVATQARYLGLLENVRVRRAGYAHRQGYGPFLERYRLLSRSTWPHWNGGDREGVEKVLGELSMSSGELAFGKTKIFIRSPKTLFYLEEQRRLRLQQLATLIQKIYRGWRCRTHYQLMRKSQILISAWFRGNVQKKHYGKIKASVLLIQAFVRGWKARKNYRKYFRSEAALTLADFIYKSMVQKFLLGLKNNLPSTNILDKTWPAAPYKCLSTANQELQQLFYRWKCKKFRDQLSPKQVEILREKLCASELFKGKKASYPQSVPIPFCGDYIGLQGNPKLQKLKGGEEGPVLMAEAVKKVNRGNGKTSSRILLLTKGHVILTDTKKSQAKIVIGLDNVAGVSVTSFKDGLFSLHLSEMSSVGSKGDFLLVSEHVIELLTKMYRAVLDATQRQLAVTVTEKFSMRFKENSVAVKVIQGPVGGDNSKLHCKKKGSRCLEVTVQ</sequence>
<dbReference type="FunFam" id="1.20.120.720:FF:000004">
    <property type="entry name" value="unconventional myosin-Ib isoform X1"/>
    <property type="match status" value="1"/>
</dbReference>
<dbReference type="GO" id="GO:0005516">
    <property type="term" value="F:calmodulin binding"/>
    <property type="evidence" value="ECO:0007669"/>
    <property type="project" value="UniProtKB-KW"/>
</dbReference>
<dbReference type="GO" id="GO:0044853">
    <property type="term" value="C:plasma membrane raft"/>
    <property type="evidence" value="ECO:0007669"/>
    <property type="project" value="Ensembl"/>
</dbReference>
<protein>
    <recommendedName>
        <fullName evidence="10">Unconventional myosin-Ia</fullName>
    </recommendedName>
    <alternativeName>
        <fullName evidence="11">Brush border myosin I</fullName>
    </alternativeName>
    <alternativeName>
        <fullName evidence="12">Myosin I heavy chain</fullName>
    </alternativeName>
</protein>
<dbReference type="InterPro" id="IPR000048">
    <property type="entry name" value="IQ_motif_EF-hand-BS"/>
</dbReference>
<dbReference type="SMART" id="SM00015">
    <property type="entry name" value="IQ"/>
    <property type="match status" value="3"/>
</dbReference>
<comment type="similarity">
    <text evidence="1 14">Belongs to the TRAFAC class myosin-kinesin ATPase superfamily. Myosin family.</text>
</comment>
<keyword evidence="3" id="KW-0677">Repeat</keyword>
<dbReference type="GO" id="GO:0006897">
    <property type="term" value="P:endocytosis"/>
    <property type="evidence" value="ECO:0007669"/>
    <property type="project" value="TreeGrafter"/>
</dbReference>
<dbReference type="Proteomes" id="UP000233100">
    <property type="component" value="Chromosome 11"/>
</dbReference>
<dbReference type="Gene3D" id="3.40.850.10">
    <property type="entry name" value="Kinesin motor domain"/>
    <property type="match status" value="1"/>
</dbReference>
<evidence type="ECO:0000259" key="15">
    <source>
        <dbReference type="PROSITE" id="PS51456"/>
    </source>
</evidence>
<dbReference type="FunFam" id="1.10.10.820:FF:000001">
    <property type="entry name" value="Myosin heavy chain"/>
    <property type="match status" value="1"/>
</dbReference>
<dbReference type="GO" id="GO:0005903">
    <property type="term" value="C:brush border"/>
    <property type="evidence" value="ECO:0007669"/>
    <property type="project" value="Ensembl"/>
</dbReference>
<evidence type="ECO:0000256" key="1">
    <source>
        <dbReference type="ARBA" id="ARBA00008314"/>
    </source>
</evidence>
<dbReference type="Pfam" id="PF00612">
    <property type="entry name" value="IQ"/>
    <property type="match status" value="2"/>
</dbReference>
<dbReference type="CDD" id="cd01378">
    <property type="entry name" value="MYSc_Myo1"/>
    <property type="match status" value="1"/>
</dbReference>
<dbReference type="FunFam" id="1.20.58.530:FF:000004">
    <property type="entry name" value="Unconventional myosin ID"/>
    <property type="match status" value="1"/>
</dbReference>
<dbReference type="Gene3D" id="1.20.5.190">
    <property type="match status" value="1"/>
</dbReference>
<evidence type="ECO:0000313" key="18">
    <source>
        <dbReference type="Proteomes" id="UP000233100"/>
    </source>
</evidence>
<evidence type="ECO:0000256" key="6">
    <source>
        <dbReference type="ARBA" id="ARBA00022860"/>
    </source>
</evidence>
<evidence type="ECO:0000256" key="12">
    <source>
        <dbReference type="ARBA" id="ARBA00041380"/>
    </source>
</evidence>
<dbReference type="InterPro" id="IPR010926">
    <property type="entry name" value="Myosin_TH1"/>
</dbReference>
<keyword evidence="2" id="KW-0597">Phosphoprotein</keyword>
<dbReference type="GO" id="GO:0000146">
    <property type="term" value="F:microfilament motor activity"/>
    <property type="evidence" value="ECO:0007669"/>
    <property type="project" value="TreeGrafter"/>
</dbReference>
<dbReference type="GO" id="GO:0030033">
    <property type="term" value="P:microvillus assembly"/>
    <property type="evidence" value="ECO:0007669"/>
    <property type="project" value="Ensembl"/>
</dbReference>
<comment type="function">
    <text evidence="13">Involved in directing the movement of organelles along actin filaments.</text>
</comment>
<dbReference type="PANTHER" id="PTHR13140:SF291">
    <property type="entry name" value="UNCONVENTIONAL MYOSIN-IA"/>
    <property type="match status" value="1"/>
</dbReference>
<evidence type="ECO:0000256" key="5">
    <source>
        <dbReference type="ARBA" id="ARBA00022840"/>
    </source>
</evidence>
<reference evidence="17" key="3">
    <citation type="submission" date="2025-09" db="UniProtKB">
        <authorList>
            <consortium name="Ensembl"/>
        </authorList>
    </citation>
    <scope>IDENTIFICATION</scope>
</reference>
<keyword evidence="18" id="KW-1185">Reference proteome</keyword>
<feature type="region of interest" description="Actin-binding" evidence="14">
    <location>
        <begin position="606"/>
        <end position="628"/>
    </location>
</feature>
<dbReference type="Gene3D" id="1.20.58.530">
    <property type="match status" value="1"/>
</dbReference>
<dbReference type="GeneTree" id="ENSGT00940000160660"/>
<keyword evidence="8 14" id="KW-0505">Motor protein</keyword>
<evidence type="ECO:0000256" key="3">
    <source>
        <dbReference type="ARBA" id="ARBA00022737"/>
    </source>
</evidence>
<dbReference type="Gene3D" id="1.10.10.820">
    <property type="match status" value="1"/>
</dbReference>
<dbReference type="SMART" id="SM00242">
    <property type="entry name" value="MYSc"/>
    <property type="match status" value="1"/>
</dbReference>
<name>A0A7N9CG40_MACFA</name>
<dbReference type="GO" id="GO:0030864">
    <property type="term" value="C:cortical actin cytoskeleton"/>
    <property type="evidence" value="ECO:0007669"/>
    <property type="project" value="Ensembl"/>
</dbReference>
<dbReference type="GO" id="GO:0016459">
    <property type="term" value="C:myosin complex"/>
    <property type="evidence" value="ECO:0007669"/>
    <property type="project" value="UniProtKB-KW"/>
</dbReference>
<proteinExistence type="inferred from homology"/>
<feature type="binding site" evidence="14">
    <location>
        <begin position="136"/>
        <end position="143"/>
    </location>
    <ligand>
        <name>ATP</name>
        <dbReference type="ChEBI" id="CHEBI:30616"/>
    </ligand>
</feature>
<keyword evidence="9 14" id="KW-0009">Actin-binding</keyword>
<dbReference type="InterPro" id="IPR036072">
    <property type="entry name" value="MYSc_Myo1"/>
</dbReference>
<evidence type="ECO:0000256" key="7">
    <source>
        <dbReference type="ARBA" id="ARBA00023123"/>
    </source>
</evidence>
<dbReference type="PANTHER" id="PTHR13140">
    <property type="entry name" value="MYOSIN"/>
    <property type="match status" value="1"/>
</dbReference>
<evidence type="ECO:0000256" key="10">
    <source>
        <dbReference type="ARBA" id="ARBA00039640"/>
    </source>
</evidence>
<accession>A0A7N9CG40</accession>
<evidence type="ECO:0000256" key="13">
    <source>
        <dbReference type="ARBA" id="ARBA00057482"/>
    </source>
</evidence>
<dbReference type="GO" id="GO:0016324">
    <property type="term" value="C:apical plasma membrane"/>
    <property type="evidence" value="ECO:0007669"/>
    <property type="project" value="Ensembl"/>
</dbReference>
<evidence type="ECO:0000256" key="14">
    <source>
        <dbReference type="PROSITE-ProRule" id="PRU00782"/>
    </source>
</evidence>
<dbReference type="InterPro" id="IPR036961">
    <property type="entry name" value="Kinesin_motor_dom_sf"/>
</dbReference>
<evidence type="ECO:0000259" key="16">
    <source>
        <dbReference type="PROSITE" id="PS51757"/>
    </source>
</evidence>
<evidence type="ECO:0000256" key="11">
    <source>
        <dbReference type="ARBA" id="ARBA00041221"/>
    </source>
</evidence>
<evidence type="ECO:0000256" key="2">
    <source>
        <dbReference type="ARBA" id="ARBA00022553"/>
    </source>
</evidence>
<feature type="domain" description="TH1" evidence="16">
    <location>
        <begin position="893"/>
        <end position="1077"/>
    </location>
</feature>
<reference evidence="17" key="2">
    <citation type="submission" date="2025-08" db="UniProtKB">
        <authorList>
            <consortium name="Ensembl"/>
        </authorList>
    </citation>
    <scope>IDENTIFICATION</scope>
</reference>
<keyword evidence="7 14" id="KW-0518">Myosin</keyword>
<dbReference type="GO" id="GO:0016328">
    <property type="term" value="C:lateral plasma membrane"/>
    <property type="evidence" value="ECO:0007669"/>
    <property type="project" value="Ensembl"/>
</dbReference>
<dbReference type="InterPro" id="IPR027417">
    <property type="entry name" value="P-loop_NTPase"/>
</dbReference>
<dbReference type="GO" id="GO:0016323">
    <property type="term" value="C:basolateral plasma membrane"/>
    <property type="evidence" value="ECO:0007669"/>
    <property type="project" value="Ensembl"/>
</dbReference>
<dbReference type="FunFam" id="1.20.5.190:FF:000043">
    <property type="entry name" value="unconventional myosin-Ia isoform X1"/>
    <property type="match status" value="1"/>
</dbReference>
<dbReference type="GO" id="GO:0005902">
    <property type="term" value="C:microvillus"/>
    <property type="evidence" value="ECO:0007669"/>
    <property type="project" value="Ensembl"/>
</dbReference>
<keyword evidence="5 14" id="KW-0067">ATP-binding</keyword>
<dbReference type="InterPro" id="IPR001609">
    <property type="entry name" value="Myosin_head_motor_dom-like"/>
</dbReference>
<keyword evidence="6" id="KW-0112">Calmodulin-binding</keyword>
<dbReference type="SUPFAM" id="SSF52540">
    <property type="entry name" value="P-loop containing nucleoside triphosphate hydrolases"/>
    <property type="match status" value="1"/>
</dbReference>
<dbReference type="AlphaFoldDB" id="A0A7N9CG40"/>
<dbReference type="PROSITE" id="PS51757">
    <property type="entry name" value="TH1"/>
    <property type="match status" value="1"/>
</dbReference>
<evidence type="ECO:0000256" key="4">
    <source>
        <dbReference type="ARBA" id="ARBA00022741"/>
    </source>
</evidence>
<dbReference type="Ensembl" id="ENSMFAT00000090085.1">
    <property type="protein sequence ID" value="ENSMFAP00000049879.1"/>
    <property type="gene ID" value="ENSMFAG00000044427.2"/>
</dbReference>
<dbReference type="GO" id="GO:0051015">
    <property type="term" value="F:actin filament binding"/>
    <property type="evidence" value="ECO:0007669"/>
    <property type="project" value="Ensembl"/>
</dbReference>
<keyword evidence="4 14" id="KW-0547">Nucleotide-binding</keyword>
<evidence type="ECO:0000313" key="17">
    <source>
        <dbReference type="Ensembl" id="ENSMFAP00000049879.1"/>
    </source>
</evidence>
<dbReference type="PROSITE" id="PS51456">
    <property type="entry name" value="MYOSIN_MOTOR"/>
    <property type="match status" value="1"/>
</dbReference>
<dbReference type="PROSITE" id="PS50096">
    <property type="entry name" value="IQ"/>
    <property type="match status" value="2"/>
</dbReference>
<dbReference type="Gene3D" id="1.20.120.720">
    <property type="entry name" value="Myosin VI head, motor domain, U50 subdomain"/>
    <property type="match status" value="1"/>
</dbReference>
<dbReference type="GO" id="GO:0051648">
    <property type="term" value="P:vesicle localization"/>
    <property type="evidence" value="ECO:0007669"/>
    <property type="project" value="Ensembl"/>
</dbReference>
<reference evidence="17 18" key="1">
    <citation type="submission" date="2013-03" db="EMBL/GenBank/DDBJ databases">
        <authorList>
            <person name="Warren W."/>
            <person name="Wilson R.K."/>
        </authorList>
    </citation>
    <scope>NUCLEOTIDE SEQUENCE</scope>
</reference>
<dbReference type="Bgee" id="ENSMFAG00000044427">
    <property type="expression patterns" value="Expressed in colon and 4 other cell types or tissues"/>
</dbReference>
<feature type="domain" description="Myosin motor" evidence="15">
    <location>
        <begin position="8"/>
        <end position="729"/>
    </location>
</feature>
<dbReference type="Pfam" id="PF06017">
    <property type="entry name" value="Myosin_TH1"/>
    <property type="match status" value="1"/>
</dbReference>
<dbReference type="GO" id="GO:0031941">
    <property type="term" value="C:filamentous actin"/>
    <property type="evidence" value="ECO:0007669"/>
    <property type="project" value="Ensembl"/>
</dbReference>
<dbReference type="Gene3D" id="6.20.240.20">
    <property type="match status" value="1"/>
</dbReference>
<gene>
    <name evidence="17" type="primary">MYO1A</name>
</gene>
<dbReference type="Pfam" id="PF00063">
    <property type="entry name" value="Myosin_head"/>
    <property type="match status" value="1"/>
</dbReference>